<gene>
    <name evidence="2" type="ORF">AArc1_4044</name>
</gene>
<feature type="compositionally biased region" description="Basic and acidic residues" evidence="1">
    <location>
        <begin position="31"/>
        <end position="42"/>
    </location>
</feature>
<evidence type="ECO:0000313" key="2">
    <source>
        <dbReference type="EMBL" id="AXR76161.1"/>
    </source>
</evidence>
<name>A0A346P9G6_9EURY</name>
<proteinExistence type="predicted"/>
<geneLocation type="plasmid" evidence="3">
    <name>paarc1-01</name>
</geneLocation>
<organism evidence="2 3">
    <name type="scientific">Natrarchaeobaculum sulfurireducens</name>
    <dbReference type="NCBI Taxonomy" id="2044521"/>
    <lineage>
        <taxon>Archaea</taxon>
        <taxon>Methanobacteriati</taxon>
        <taxon>Methanobacteriota</taxon>
        <taxon>Stenosarchaea group</taxon>
        <taxon>Halobacteria</taxon>
        <taxon>Halobacteriales</taxon>
        <taxon>Natrialbaceae</taxon>
        <taxon>Natrarchaeobaculum</taxon>
    </lineage>
</organism>
<evidence type="ECO:0000313" key="3">
    <source>
        <dbReference type="Proteomes" id="UP000258707"/>
    </source>
</evidence>
<sequence>MRLPLLGEPRRHKHRNRVRSAARSSRVKRAKASETRASRQARDSSATGAFSVYVSVLPCQYSLLHLQNQFARRGRVAAVQATEDKIG</sequence>
<dbReference type="EMBL" id="CP024045">
    <property type="protein sequence ID" value="AXR76161.1"/>
    <property type="molecule type" value="Genomic_DNA"/>
</dbReference>
<reference evidence="2 3" key="1">
    <citation type="submission" date="2017-10" db="EMBL/GenBank/DDBJ databases">
        <title>Phenotypic and genomic properties of facultatively anaerobic sulfur-reducing natronoarchaea from hypersaline soda lakes.</title>
        <authorList>
            <person name="Sorokin D.Y."/>
            <person name="Kublanov I.V."/>
            <person name="Roman P."/>
            <person name="Sinninghe Damste J.S."/>
            <person name="Golyshin P.N."/>
            <person name="Rojo D."/>
            <person name="Ciordia S."/>
            <person name="Mena Md.C."/>
            <person name="Ferrer M."/>
            <person name="Messina E."/>
            <person name="Smedile F."/>
            <person name="La Spada G."/>
            <person name="La Cono V."/>
            <person name="Yakimov M.M."/>
        </authorList>
    </citation>
    <scope>NUCLEOTIDE SEQUENCE [LARGE SCALE GENOMIC DNA]</scope>
    <source>
        <strain evidence="2 3">AArc1</strain>
        <plasmid evidence="3">paarc1-01</plasmid>
    </source>
</reference>
<dbReference type="AlphaFoldDB" id="A0A346P9G6"/>
<accession>A0A346P9G6</accession>
<dbReference type="KEGG" id="nan:AArc1_4044"/>
<keyword evidence="2" id="KW-0614">Plasmid</keyword>
<evidence type="ECO:0000256" key="1">
    <source>
        <dbReference type="SAM" id="MobiDB-lite"/>
    </source>
</evidence>
<feature type="region of interest" description="Disordered" evidence="1">
    <location>
        <begin position="1"/>
        <end position="46"/>
    </location>
</feature>
<dbReference type="Proteomes" id="UP000258707">
    <property type="component" value="Plasmid pAArc1-01"/>
</dbReference>
<feature type="compositionally biased region" description="Basic residues" evidence="1">
    <location>
        <begin position="10"/>
        <end position="30"/>
    </location>
</feature>
<protein>
    <submittedName>
        <fullName evidence="2">Uncharacterized protein</fullName>
    </submittedName>
</protein>